<evidence type="ECO:0000313" key="9">
    <source>
        <dbReference type="Proteomes" id="UP000534286"/>
    </source>
</evidence>
<comment type="similarity">
    <text evidence="2 6">Belongs to the transposase mutator family.</text>
</comment>
<keyword evidence="9" id="KW-1185">Reference proteome</keyword>
<protein>
    <recommendedName>
        <fullName evidence="6">Mutator family transposase</fullName>
    </recommendedName>
</protein>
<dbReference type="Proteomes" id="UP000534286">
    <property type="component" value="Unassembled WGS sequence"/>
</dbReference>
<keyword evidence="6" id="KW-0814">Transposable element</keyword>
<feature type="compositionally biased region" description="Polar residues" evidence="7">
    <location>
        <begin position="97"/>
        <end position="106"/>
    </location>
</feature>
<evidence type="ECO:0000256" key="3">
    <source>
        <dbReference type="ARBA" id="ARBA00022578"/>
    </source>
</evidence>
<proteinExistence type="inferred from homology"/>
<dbReference type="GO" id="GO:0006313">
    <property type="term" value="P:DNA transposition"/>
    <property type="evidence" value="ECO:0007669"/>
    <property type="project" value="UniProtKB-UniRule"/>
</dbReference>
<evidence type="ECO:0000256" key="1">
    <source>
        <dbReference type="ARBA" id="ARBA00002190"/>
    </source>
</evidence>
<evidence type="ECO:0000256" key="5">
    <source>
        <dbReference type="ARBA" id="ARBA00023172"/>
    </source>
</evidence>
<keyword evidence="5 6" id="KW-0233">DNA recombination</keyword>
<gene>
    <name evidence="8" type="ORF">FHR32_006225</name>
</gene>
<dbReference type="Pfam" id="PF00872">
    <property type="entry name" value="Transposase_mut"/>
    <property type="match status" value="1"/>
</dbReference>
<organism evidence="8 9">
    <name type="scientific">Streptosporangium album</name>
    <dbReference type="NCBI Taxonomy" id="47479"/>
    <lineage>
        <taxon>Bacteria</taxon>
        <taxon>Bacillati</taxon>
        <taxon>Actinomycetota</taxon>
        <taxon>Actinomycetes</taxon>
        <taxon>Streptosporangiales</taxon>
        <taxon>Streptosporangiaceae</taxon>
        <taxon>Streptosporangium</taxon>
    </lineage>
</organism>
<dbReference type="GO" id="GO:0003677">
    <property type="term" value="F:DNA binding"/>
    <property type="evidence" value="ECO:0007669"/>
    <property type="project" value="UniProtKB-UniRule"/>
</dbReference>
<dbReference type="GO" id="GO:0004803">
    <property type="term" value="F:transposase activity"/>
    <property type="evidence" value="ECO:0007669"/>
    <property type="project" value="UniProtKB-UniRule"/>
</dbReference>
<evidence type="ECO:0000313" key="8">
    <source>
        <dbReference type="EMBL" id="MBB4941839.1"/>
    </source>
</evidence>
<dbReference type="InterPro" id="IPR001207">
    <property type="entry name" value="Transposase_mutator"/>
</dbReference>
<dbReference type="EMBL" id="JACHJU010000003">
    <property type="protein sequence ID" value="MBB4941839.1"/>
    <property type="molecule type" value="Genomic_DNA"/>
</dbReference>
<accession>A0A7W7S0U1</accession>
<comment type="function">
    <text evidence="1 6">Required for the transposition of the insertion element.</text>
</comment>
<comment type="caution">
    <text evidence="8">The sequence shown here is derived from an EMBL/GenBank/DDBJ whole genome shotgun (WGS) entry which is preliminary data.</text>
</comment>
<dbReference type="PANTHER" id="PTHR33217:SF7">
    <property type="entry name" value="TRANSPOSASE FOR INSERTION SEQUENCE ELEMENT IS1081"/>
    <property type="match status" value="1"/>
</dbReference>
<evidence type="ECO:0000256" key="4">
    <source>
        <dbReference type="ARBA" id="ARBA00023125"/>
    </source>
</evidence>
<keyword evidence="4 6" id="KW-0238">DNA-binding</keyword>
<dbReference type="PANTHER" id="PTHR33217">
    <property type="entry name" value="TRANSPOSASE FOR INSERTION SEQUENCE ELEMENT IS1081"/>
    <property type="match status" value="1"/>
</dbReference>
<dbReference type="AlphaFoldDB" id="A0A7W7S0U1"/>
<keyword evidence="3 6" id="KW-0815">Transposition</keyword>
<reference evidence="8 9" key="1">
    <citation type="submission" date="2020-08" db="EMBL/GenBank/DDBJ databases">
        <title>Sequencing the genomes of 1000 actinobacteria strains.</title>
        <authorList>
            <person name="Klenk H.-P."/>
        </authorList>
    </citation>
    <scope>NUCLEOTIDE SEQUENCE [LARGE SCALE GENOMIC DNA]</scope>
    <source>
        <strain evidence="8 9">DSM 43023</strain>
    </source>
</reference>
<evidence type="ECO:0000256" key="6">
    <source>
        <dbReference type="RuleBase" id="RU365089"/>
    </source>
</evidence>
<name>A0A7W7S0U1_9ACTN</name>
<sequence>MAVTNSVDPASWLAEQIQHGDPDLLRSMVKTMAETLMSAEADGLCGADYGTRTEERTNRRNGYRIRDWDTHDGTAELAIPKLRGRRRCGPRVPPASPSQASGNTPS</sequence>
<evidence type="ECO:0000256" key="7">
    <source>
        <dbReference type="SAM" id="MobiDB-lite"/>
    </source>
</evidence>
<feature type="region of interest" description="Disordered" evidence="7">
    <location>
        <begin position="76"/>
        <end position="106"/>
    </location>
</feature>
<evidence type="ECO:0000256" key="2">
    <source>
        <dbReference type="ARBA" id="ARBA00010961"/>
    </source>
</evidence>